<reference evidence="2" key="1">
    <citation type="submission" date="2015-01" db="EMBL/GenBank/DDBJ databases">
        <authorList>
            <person name="Manzoor Shahid"/>
            <person name="Zubair Saima"/>
        </authorList>
    </citation>
    <scope>NUCLEOTIDE SEQUENCE [LARGE SCALE GENOMIC DNA]</scope>
    <source>
        <strain evidence="2">Sp3</strain>
    </source>
</reference>
<dbReference type="EMBL" id="CDRZ01000001">
    <property type="protein sequence ID" value="CEO87278.1"/>
    <property type="molecule type" value="Genomic_DNA"/>
</dbReference>
<sequence length="75" mass="8406">MHLKILFQRLTTNDQRLTTYKTTISCVIHDLEVKLRGSKRASLEELVINNKGGRLKCGGWKPGVGCLRDEGSAFC</sequence>
<name>A0A0B7MGF8_9FIRM</name>
<dbReference type="Proteomes" id="UP000046155">
    <property type="component" value="Unassembled WGS sequence"/>
</dbReference>
<evidence type="ECO:0000313" key="2">
    <source>
        <dbReference type="Proteomes" id="UP000046155"/>
    </source>
</evidence>
<keyword evidence="2" id="KW-1185">Reference proteome</keyword>
<evidence type="ECO:0000313" key="1">
    <source>
        <dbReference type="EMBL" id="CEO87278.1"/>
    </source>
</evidence>
<accession>A0A0B7MGF8</accession>
<proteinExistence type="predicted"/>
<organism evidence="1 2">
    <name type="scientific">Syntrophaceticus schinkii</name>
    <dbReference type="NCBI Taxonomy" id="499207"/>
    <lineage>
        <taxon>Bacteria</taxon>
        <taxon>Bacillati</taxon>
        <taxon>Bacillota</taxon>
        <taxon>Clostridia</taxon>
        <taxon>Thermoanaerobacterales</taxon>
        <taxon>Thermoanaerobacterales Family III. Incertae Sedis</taxon>
        <taxon>Syntrophaceticus</taxon>
    </lineage>
</organism>
<protein>
    <submittedName>
        <fullName evidence="1">Uncharacterized protein</fullName>
    </submittedName>
</protein>
<dbReference type="AlphaFoldDB" id="A0A0B7MGF8"/>
<gene>
    <name evidence="1" type="ORF">SSCH_10012</name>
</gene>